<evidence type="ECO:0000256" key="1">
    <source>
        <dbReference type="SAM" id="Phobius"/>
    </source>
</evidence>
<evidence type="ECO:0000313" key="3">
    <source>
        <dbReference type="EMBL" id="GEP99315.1"/>
    </source>
</evidence>
<protein>
    <submittedName>
        <fullName evidence="2">Uncharacterized protein</fullName>
    </submittedName>
</protein>
<evidence type="ECO:0000313" key="2">
    <source>
        <dbReference type="EMBL" id="APY23778.1"/>
    </source>
</evidence>
<organism evidence="2">
    <name type="scientific">Staphylococcus arlettae</name>
    <dbReference type="NCBI Taxonomy" id="29378"/>
    <lineage>
        <taxon>Bacteria</taxon>
        <taxon>Bacillati</taxon>
        <taxon>Bacillota</taxon>
        <taxon>Bacilli</taxon>
        <taxon>Bacillales</taxon>
        <taxon>Staphylococcaceae</taxon>
        <taxon>Staphylococcus</taxon>
    </lineage>
</organism>
<gene>
    <name evidence="4" type="ORF">NCTC12413_02606</name>
    <name evidence="3" type="ORF">SAR03_03530</name>
</gene>
<evidence type="ECO:0000313" key="4">
    <source>
        <dbReference type="EMBL" id="SUJ29882.1"/>
    </source>
</evidence>
<proteinExistence type="predicted"/>
<keyword evidence="1" id="KW-0812">Transmembrane</keyword>
<evidence type="ECO:0000313" key="6">
    <source>
        <dbReference type="Proteomes" id="UP000321598"/>
    </source>
</evidence>
<dbReference type="EMBL" id="KY363215">
    <property type="protein sequence ID" value="APY23778.1"/>
    <property type="molecule type" value="Genomic_DNA"/>
</dbReference>
<dbReference type="EMBL" id="BKAV01000002">
    <property type="protein sequence ID" value="GEP99315.1"/>
    <property type="molecule type" value="Genomic_DNA"/>
</dbReference>
<reference evidence="3 6" key="3">
    <citation type="submission" date="2019-07" db="EMBL/GenBank/DDBJ databases">
        <title>Whole genome shotgun sequence of Staphylococcus arlettae NBRC 109765.</title>
        <authorList>
            <person name="Hosoyama A."/>
            <person name="Uohara A."/>
            <person name="Ohji S."/>
            <person name="Ichikawa N."/>
        </authorList>
    </citation>
    <scope>NUCLEOTIDE SEQUENCE [LARGE SCALE GENOMIC DNA]</scope>
    <source>
        <strain evidence="3 6">NBRC 109765</strain>
    </source>
</reference>
<feature type="transmembrane region" description="Helical" evidence="1">
    <location>
        <begin position="93"/>
        <end position="110"/>
    </location>
</feature>
<dbReference type="AlphaFoldDB" id="A0A1W5QE22"/>
<keyword evidence="1" id="KW-0472">Membrane</keyword>
<reference evidence="2" key="1">
    <citation type="journal article" date="2017" name="MSphere">
        <title>Novel beta-lactamase blaARL in Staphylococcus arlettae.</title>
        <authorList>
            <person name="Andreis S.N."/>
            <person name="Perreten V."/>
            <person name="Schwendener S."/>
        </authorList>
    </citation>
    <scope>NUCLEOTIDE SEQUENCE</scope>
    <source>
        <strain evidence="2">SAN1670</strain>
    </source>
</reference>
<feature type="transmembrane region" description="Helical" evidence="1">
    <location>
        <begin position="47"/>
        <end position="73"/>
    </location>
</feature>
<dbReference type="EMBL" id="UGZE01000001">
    <property type="protein sequence ID" value="SUJ29882.1"/>
    <property type="molecule type" value="Genomic_DNA"/>
</dbReference>
<feature type="transmembrane region" description="Helical" evidence="1">
    <location>
        <begin position="12"/>
        <end position="35"/>
    </location>
</feature>
<keyword evidence="1" id="KW-1133">Transmembrane helix</keyword>
<dbReference type="RefSeq" id="WP_021459357.1">
    <property type="nucleotide sequence ID" value="NZ_AP019698.1"/>
</dbReference>
<keyword evidence="6" id="KW-1185">Reference proteome</keyword>
<dbReference type="Proteomes" id="UP000321598">
    <property type="component" value="Unassembled WGS sequence"/>
</dbReference>
<sequence>MSNTEKNKEKKVISVFNWAFFILVFILYFFVYNYIDNLPNDVEYMNPLVLTLATLFFGTSMKATYDILINIYFGFEEDIPKYYKKGKVQIHSFIDFISIGFVLIVIVKFINNFTIALAITIFFVAFLMLTAYMYLSKKILTKKSNCSEKETKSY</sequence>
<dbReference type="Proteomes" id="UP000254956">
    <property type="component" value="Unassembled WGS sequence"/>
</dbReference>
<feature type="transmembrane region" description="Helical" evidence="1">
    <location>
        <begin position="116"/>
        <end position="135"/>
    </location>
</feature>
<evidence type="ECO:0000313" key="5">
    <source>
        <dbReference type="Proteomes" id="UP000254956"/>
    </source>
</evidence>
<accession>A0A1W5QE22</accession>
<name>A0A1W5QE22_9STAP</name>
<reference evidence="4 5" key="2">
    <citation type="submission" date="2018-06" db="EMBL/GenBank/DDBJ databases">
        <authorList>
            <consortium name="Pathogen Informatics"/>
            <person name="Doyle S."/>
        </authorList>
    </citation>
    <scope>NUCLEOTIDE SEQUENCE [LARGE SCALE GENOMIC DNA]</scope>
    <source>
        <strain evidence="4 5">NCTC12413</strain>
    </source>
</reference>